<evidence type="ECO:0000313" key="1">
    <source>
        <dbReference type="EnsemblMetazoa" id="PPA41229.1"/>
    </source>
</evidence>
<accession>A0A2A6CJA8</accession>
<organism evidence="1 2">
    <name type="scientific">Pristionchus pacificus</name>
    <name type="common">Parasitic nematode worm</name>
    <dbReference type="NCBI Taxonomy" id="54126"/>
    <lineage>
        <taxon>Eukaryota</taxon>
        <taxon>Metazoa</taxon>
        <taxon>Ecdysozoa</taxon>
        <taxon>Nematoda</taxon>
        <taxon>Chromadorea</taxon>
        <taxon>Rhabditida</taxon>
        <taxon>Rhabditina</taxon>
        <taxon>Diplogasteromorpha</taxon>
        <taxon>Diplogasteroidea</taxon>
        <taxon>Neodiplogasteridae</taxon>
        <taxon>Pristionchus</taxon>
    </lineage>
</organism>
<dbReference type="Proteomes" id="UP000005239">
    <property type="component" value="Unassembled WGS sequence"/>
</dbReference>
<dbReference type="PANTHER" id="PTHR45907">
    <property type="entry name" value="SERPENTINE RECEPTOR, CLASS J"/>
    <property type="match status" value="1"/>
</dbReference>
<proteinExistence type="predicted"/>
<dbReference type="Pfam" id="PF10326">
    <property type="entry name" value="7TM_GPCR_Str"/>
    <property type="match status" value="1"/>
</dbReference>
<keyword evidence="2" id="KW-1185">Reference proteome</keyword>
<name>A0A2A6CJA8_PRIPA</name>
<dbReference type="PANTHER" id="PTHR45907:SF16">
    <property type="entry name" value="SERPENTINE RECEPTOR, CLASS J"/>
    <property type="match status" value="1"/>
</dbReference>
<reference evidence="1" key="2">
    <citation type="submission" date="2022-06" db="UniProtKB">
        <authorList>
            <consortium name="EnsemblMetazoa"/>
        </authorList>
    </citation>
    <scope>IDENTIFICATION</scope>
    <source>
        <strain evidence="1">PS312</strain>
    </source>
</reference>
<dbReference type="OrthoDB" id="5786898at2759"/>
<dbReference type="SUPFAM" id="SSF81321">
    <property type="entry name" value="Family A G protein-coupled receptor-like"/>
    <property type="match status" value="1"/>
</dbReference>
<protein>
    <submittedName>
        <fullName evidence="1">G protein-coupled receptor</fullName>
    </submittedName>
</protein>
<dbReference type="AlphaFoldDB" id="A0A2A6CJA8"/>
<accession>A0A8R1UXP8</accession>
<reference evidence="2" key="1">
    <citation type="journal article" date="2008" name="Nat. Genet.">
        <title>The Pristionchus pacificus genome provides a unique perspective on nematode lifestyle and parasitism.</title>
        <authorList>
            <person name="Dieterich C."/>
            <person name="Clifton S.W."/>
            <person name="Schuster L.N."/>
            <person name="Chinwalla A."/>
            <person name="Delehaunty K."/>
            <person name="Dinkelacker I."/>
            <person name="Fulton L."/>
            <person name="Fulton R."/>
            <person name="Godfrey J."/>
            <person name="Minx P."/>
            <person name="Mitreva M."/>
            <person name="Roeseler W."/>
            <person name="Tian H."/>
            <person name="Witte H."/>
            <person name="Yang S.P."/>
            <person name="Wilson R.K."/>
            <person name="Sommer R.J."/>
        </authorList>
    </citation>
    <scope>NUCLEOTIDE SEQUENCE [LARGE SCALE GENOMIC DNA]</scope>
    <source>
        <strain evidence="2">PS312</strain>
    </source>
</reference>
<dbReference type="InterPro" id="IPR019428">
    <property type="entry name" value="7TM_GPCR_serpentine_rcpt_Str"/>
</dbReference>
<gene>
    <name evidence="1" type="primary">WBGene00279598</name>
</gene>
<dbReference type="InterPro" id="IPR019423">
    <property type="entry name" value="7TM_GPCR_serpentine_rcpt_Srj"/>
</dbReference>
<sequence length="318" mass="36279">PGIFVNAFLLYLIKRFSRRELGGYKYLLAIFATYDIFLIVMHAVIDLRAVISDDLFGVISFNFLDTSLFTSLYGACFMVPFSLLNIHFLYRYWVIRSPHMVILFTKFAFIFLLITCVSTITTIWFCICEFGLDTSEEGYFEASLKLASKFNRSSIDGWFVFQRDGAISLRSIGTLLSYDVIMVIMCAISINLAIRTFLEIRAAKTISFSDRTSQLRILFTVCVQTAVPFLFVYCPFLCFFNLSLFGFRTPTFAADAAPYIHSIFPMLDALVIILLMKDYRNGARFLLFGARNERVICVANTTYSSQSSDAISARPTHF</sequence>
<dbReference type="EnsemblMetazoa" id="PPA41229.1">
    <property type="protein sequence ID" value="PPA41229.1"/>
    <property type="gene ID" value="WBGene00279598"/>
</dbReference>
<evidence type="ECO:0000313" key="2">
    <source>
        <dbReference type="Proteomes" id="UP000005239"/>
    </source>
</evidence>